<dbReference type="AlphaFoldDB" id="A0A6N2YP85"/>
<dbReference type="RefSeq" id="WP_156684239.1">
    <property type="nucleotide sequence ID" value="NZ_CACRUA010000002.1"/>
</dbReference>
<dbReference type="EMBL" id="CACRUA010000002">
    <property type="protein sequence ID" value="VYT67656.1"/>
    <property type="molecule type" value="Genomic_DNA"/>
</dbReference>
<organism evidence="1">
    <name type="scientific">Clostridium symbiosum</name>
    <name type="common">Bacteroides symbiosus</name>
    <dbReference type="NCBI Taxonomy" id="1512"/>
    <lineage>
        <taxon>Bacteria</taxon>
        <taxon>Bacillati</taxon>
        <taxon>Bacillota</taxon>
        <taxon>Clostridia</taxon>
        <taxon>Lachnospirales</taxon>
        <taxon>Lachnospiraceae</taxon>
        <taxon>Otoolea</taxon>
    </lineage>
</organism>
<accession>A0A6N2YP85</accession>
<protein>
    <submittedName>
        <fullName evidence="1">Uncharacterized protein</fullName>
    </submittedName>
</protein>
<evidence type="ECO:0000313" key="1">
    <source>
        <dbReference type="EMBL" id="VYT67656.1"/>
    </source>
</evidence>
<gene>
    <name evidence="1" type="ORF">CSLFYP84_00301</name>
</gene>
<name>A0A6N2YP85_CLOSY</name>
<proteinExistence type="predicted"/>
<reference evidence="1" key="1">
    <citation type="submission" date="2019-11" db="EMBL/GenBank/DDBJ databases">
        <authorList>
            <person name="Feng L."/>
        </authorList>
    </citation>
    <scope>NUCLEOTIDE SEQUENCE</scope>
    <source>
        <strain evidence="1">CsymbiosumLFYP84</strain>
    </source>
</reference>
<sequence length="326" mass="33197">MSECILLKSGGTDLDFITATAADVVAPKVIINKDGEPVTGTMPNNGAIRATLNCGQSKAIPVGYTTGGTVTVNSLASQTSGTAAANNILSGKTAWVNGSKISGTIPSQGATTITPGTSNQTAISAGTYASGAITVAGNSNLVAGNIRKGVTIFGVTGTFSGIATSPYVFLKYGNSINNPPVDATGGATAIKKFLSWNTSGGKASGSYINAYYIGVSNNVYGDTGTASIRFNNAVDLSSYRYLKCNVLKSGLSTGTVSYILGISTSTSATSYSRHTSISVDDGTLVLDVTNLSGPYFVYVEATGTLSRIESGGTKIIYITNITLSDV</sequence>